<name>A0ABW7PRS3_9GAMM</name>
<gene>
    <name evidence="1" type="ORF">ABU178_01725</name>
</gene>
<evidence type="ECO:0000313" key="1">
    <source>
        <dbReference type="EMBL" id="MFH8132907.1"/>
    </source>
</evidence>
<evidence type="ECO:0000313" key="2">
    <source>
        <dbReference type="Proteomes" id="UP001611251"/>
    </source>
</evidence>
<reference evidence="1 2" key="1">
    <citation type="submission" date="2024-08" db="EMBL/GenBank/DDBJ databases">
        <title>Pantoea ronii - a newly identified human opportunistic pathogen.</title>
        <authorList>
            <person name="Keidar-Friedman D."/>
            <person name="Sorek N."/>
            <person name="Leshin-Carmel D."/>
            <person name="Tsur A."/>
            <person name="Amsalem M."/>
            <person name="Tolkach D."/>
            <person name="Brosh-Nissimov T."/>
        </authorList>
    </citation>
    <scope>NUCLEOTIDE SEQUENCE [LARGE SCALE GENOMIC DNA]</scope>
    <source>
        <strain evidence="1 2">AA23256</strain>
    </source>
</reference>
<dbReference type="Proteomes" id="UP001611251">
    <property type="component" value="Unassembled WGS sequence"/>
</dbReference>
<dbReference type="RefSeq" id="WP_397211368.1">
    <property type="nucleotide sequence ID" value="NZ_JBGFSN010000002.1"/>
</dbReference>
<accession>A0ABW7PRS3</accession>
<protein>
    <submittedName>
        <fullName evidence="1">Uncharacterized protein</fullName>
    </submittedName>
</protein>
<organism evidence="1 2">
    <name type="scientific">Pantoea osteomyelitidis</name>
    <dbReference type="NCBI Taxonomy" id="3230026"/>
    <lineage>
        <taxon>Bacteria</taxon>
        <taxon>Pseudomonadati</taxon>
        <taxon>Pseudomonadota</taxon>
        <taxon>Gammaproteobacteria</taxon>
        <taxon>Enterobacterales</taxon>
        <taxon>Erwiniaceae</taxon>
        <taxon>Pantoea</taxon>
    </lineage>
</organism>
<dbReference type="EMBL" id="JBGFSN010000002">
    <property type="protein sequence ID" value="MFH8132907.1"/>
    <property type="molecule type" value="Genomic_DNA"/>
</dbReference>
<proteinExistence type="predicted"/>
<keyword evidence="2" id="KW-1185">Reference proteome</keyword>
<comment type="caution">
    <text evidence="1">The sequence shown here is derived from an EMBL/GenBank/DDBJ whole genome shotgun (WGS) entry which is preliminary data.</text>
</comment>
<sequence length="120" mass="13368">MILLQKPEVGQKSGANVLLFLFGISAKPILATAPAERNAANFFYPPEISLSGNPCRKKLNRLFYGLNDKKCAVSGVTNRLFFAGHELIQLCTLIKSLFFFVERRFLISINAKSGKFAQKN</sequence>